<dbReference type="KEGG" id="mhk:DFR87_03115"/>
<dbReference type="EMBL" id="CP029287">
    <property type="protein sequence ID" value="AWR98849.1"/>
    <property type="molecule type" value="Genomic_DNA"/>
</dbReference>
<gene>
    <name evidence="1" type="ORF">DFR87_03115</name>
</gene>
<dbReference type="GeneID" id="36834299"/>
<reference evidence="2" key="3">
    <citation type="submission" date="2020-03" db="EMBL/GenBank/DDBJ databases">
        <title>Sequencing and Assembly of Multiple Reported Metal-Biooxidizing Members of the Extremely Thermoacidophilic Archaeal Family Sulfolobaceae.</title>
        <authorList>
            <person name="Counts J.A."/>
            <person name="Kelly R.M."/>
        </authorList>
    </citation>
    <scope>NUCLEOTIDE SEQUENCE [LARGE SCALE GENOMIC DNA]</scope>
    <source>
        <strain evidence="2">HO1-1</strain>
    </source>
</reference>
<keyword evidence="2" id="KW-1185">Reference proteome</keyword>
<dbReference type="OrthoDB" id="57106at2157"/>
<name>A0A2U9IS36_9CREN</name>
<reference evidence="1 2" key="1">
    <citation type="submission" date="2018-05" db="EMBL/GenBank/DDBJ databases">
        <title>Complete Genome Sequences of Extremely Thermoacidophilic, Metal-Mobilizing Type-Strain Members of the Archaeal Family Sulfolobaceae: Acidianus brierleyi DSM-1651T, Acidianus sulfidivorans DSM-18786T, Metallosphaera hakonensis DSM-7519T, and Metallosphaera prunae DSM-10039T.</title>
        <authorList>
            <person name="Counts J.A."/>
            <person name="Kelly R.M."/>
        </authorList>
    </citation>
    <scope>NUCLEOTIDE SEQUENCE [LARGE SCALE GENOMIC DNA]</scope>
    <source>
        <strain evidence="1 2">HO1-1</strain>
    </source>
</reference>
<reference evidence="2" key="2">
    <citation type="submission" date="2020-03" db="EMBL/GenBank/DDBJ databases">
        <title>Complete Genome Sequences of Extremely Thermoacidophilic, Metal-Mobilizing Type-Strain Members of the Archaeal Family Sulfolobaceae: Acidianus brierleyi DSM-1651T, Acidianus sulfidivorans DSM-18786T, Metallosphaera hakonensis DSM-7519T, and Metallosphaera prunae DSM-10039T.</title>
        <authorList>
            <person name="Counts J.A."/>
            <person name="Kelly R.M."/>
        </authorList>
    </citation>
    <scope>NUCLEOTIDE SEQUENCE [LARGE SCALE GENOMIC DNA]</scope>
    <source>
        <strain evidence="2">HO1-1</strain>
    </source>
</reference>
<proteinExistence type="predicted"/>
<dbReference type="STRING" id="1293036.GCA_001315825_01617"/>
<dbReference type="RefSeq" id="WP_054836693.1">
    <property type="nucleotide sequence ID" value="NZ_BBBA01000009.1"/>
</dbReference>
<protein>
    <submittedName>
        <fullName evidence="1">Succinate dehydrogenase</fullName>
    </submittedName>
</protein>
<evidence type="ECO:0000313" key="1">
    <source>
        <dbReference type="EMBL" id="AWR98849.1"/>
    </source>
</evidence>
<sequence length="114" mass="13055">MIEISKIGGEMGAWREVSERPGKEPFAKEAEYKVQDLFWGKIHLRNTGELYVLVISKIPFNWKEKLKDLKLHGEVVDAAGGIMWIRTDEPHAIDDMSTIKDFLLKIKSDSSPKK</sequence>
<accession>A0A2U9IS36</accession>
<dbReference type="Proteomes" id="UP000247586">
    <property type="component" value="Chromosome"/>
</dbReference>
<organism evidence="1 2">
    <name type="scientific">Metallosphaera hakonensis JCM 8857 = DSM 7519</name>
    <dbReference type="NCBI Taxonomy" id="1293036"/>
    <lineage>
        <taxon>Archaea</taxon>
        <taxon>Thermoproteota</taxon>
        <taxon>Thermoprotei</taxon>
        <taxon>Sulfolobales</taxon>
        <taxon>Sulfolobaceae</taxon>
        <taxon>Metallosphaera</taxon>
    </lineage>
</organism>
<evidence type="ECO:0000313" key="2">
    <source>
        <dbReference type="Proteomes" id="UP000247586"/>
    </source>
</evidence>
<dbReference type="AlphaFoldDB" id="A0A2U9IS36"/>